<name>A0ABV8LZA3_9ACTN</name>
<feature type="transmembrane region" description="Helical" evidence="1">
    <location>
        <begin position="134"/>
        <end position="157"/>
    </location>
</feature>
<feature type="transmembrane region" description="Helical" evidence="1">
    <location>
        <begin position="235"/>
        <end position="252"/>
    </location>
</feature>
<gene>
    <name evidence="2" type="ORF">ACFOZ4_36325</name>
</gene>
<sequence length="321" mass="34350">MRPVLGLFLLAPFVGEFLLGNLTVDSLWVGVLLIPLYGCGAVLVRELGRRAGGWPTMALLAVAYALIEEGPVDQLLWTDAYAGHDYLAGPAFVPWLGMNVQTTLIIIALHAVWSISVPIALVESLTPARRTTPWLGGFGLTVVGVLYAVGCVLVFYGNYLDTRFLASPAQQIGMAVVIAGVIVAAFLLPRRIRLPRLTGRRPEPGGAALSAFFLTSAFWAPAVLVTAAWYQWVTVAAWLVVAVTGITAVSRWSRRDGWSQQHVCALAIGAAATYTWVAFPQRPEEGGPLVTDLATNVMCAAIIGVVVVLAARKARENTMLG</sequence>
<protein>
    <recommendedName>
        <fullName evidence="4">DUF998 domain-containing protein</fullName>
    </recommendedName>
</protein>
<feature type="transmembrane region" description="Helical" evidence="1">
    <location>
        <begin position="51"/>
        <end position="67"/>
    </location>
</feature>
<proteinExistence type="predicted"/>
<dbReference type="EMBL" id="JBHSAY010000028">
    <property type="protein sequence ID" value="MFC4136105.1"/>
    <property type="molecule type" value="Genomic_DNA"/>
</dbReference>
<feature type="transmembrane region" description="Helical" evidence="1">
    <location>
        <begin position="264"/>
        <end position="281"/>
    </location>
</feature>
<feature type="transmembrane region" description="Helical" evidence="1">
    <location>
        <begin position="209"/>
        <end position="229"/>
    </location>
</feature>
<feature type="transmembrane region" description="Helical" evidence="1">
    <location>
        <begin position="169"/>
        <end position="188"/>
    </location>
</feature>
<keyword evidence="3" id="KW-1185">Reference proteome</keyword>
<organism evidence="2 3">
    <name type="scientific">Hamadaea flava</name>
    <dbReference type="NCBI Taxonomy" id="1742688"/>
    <lineage>
        <taxon>Bacteria</taxon>
        <taxon>Bacillati</taxon>
        <taxon>Actinomycetota</taxon>
        <taxon>Actinomycetes</taxon>
        <taxon>Micromonosporales</taxon>
        <taxon>Micromonosporaceae</taxon>
        <taxon>Hamadaea</taxon>
    </lineage>
</organism>
<keyword evidence="1" id="KW-0812">Transmembrane</keyword>
<evidence type="ECO:0008006" key="4">
    <source>
        <dbReference type="Google" id="ProtNLM"/>
    </source>
</evidence>
<keyword evidence="1" id="KW-0472">Membrane</keyword>
<feature type="transmembrane region" description="Helical" evidence="1">
    <location>
        <begin position="293"/>
        <end position="311"/>
    </location>
</feature>
<feature type="transmembrane region" description="Helical" evidence="1">
    <location>
        <begin position="25"/>
        <end position="44"/>
    </location>
</feature>
<reference evidence="3" key="1">
    <citation type="journal article" date="2019" name="Int. J. Syst. Evol. Microbiol.">
        <title>The Global Catalogue of Microorganisms (GCM) 10K type strain sequencing project: providing services to taxonomists for standard genome sequencing and annotation.</title>
        <authorList>
            <consortium name="The Broad Institute Genomics Platform"/>
            <consortium name="The Broad Institute Genome Sequencing Center for Infectious Disease"/>
            <person name="Wu L."/>
            <person name="Ma J."/>
        </authorList>
    </citation>
    <scope>NUCLEOTIDE SEQUENCE [LARGE SCALE GENOMIC DNA]</scope>
    <source>
        <strain evidence="3">CGMCC 4.7289</strain>
    </source>
</reference>
<comment type="caution">
    <text evidence="2">The sequence shown here is derived from an EMBL/GenBank/DDBJ whole genome shotgun (WGS) entry which is preliminary data.</text>
</comment>
<evidence type="ECO:0000256" key="1">
    <source>
        <dbReference type="SAM" id="Phobius"/>
    </source>
</evidence>
<feature type="transmembrane region" description="Helical" evidence="1">
    <location>
        <begin position="102"/>
        <end position="122"/>
    </location>
</feature>
<keyword evidence="1" id="KW-1133">Transmembrane helix</keyword>
<dbReference type="RefSeq" id="WP_253762787.1">
    <property type="nucleotide sequence ID" value="NZ_JAMZDZ010000001.1"/>
</dbReference>
<evidence type="ECO:0000313" key="2">
    <source>
        <dbReference type="EMBL" id="MFC4136105.1"/>
    </source>
</evidence>
<accession>A0ABV8LZA3</accession>
<evidence type="ECO:0000313" key="3">
    <source>
        <dbReference type="Proteomes" id="UP001595816"/>
    </source>
</evidence>
<dbReference type="Proteomes" id="UP001595816">
    <property type="component" value="Unassembled WGS sequence"/>
</dbReference>